<comment type="caution">
    <text evidence="3">The sequence shown here is derived from an EMBL/GenBank/DDBJ whole genome shotgun (WGS) entry which is preliminary data.</text>
</comment>
<dbReference type="Proteomes" id="UP001259803">
    <property type="component" value="Unassembled WGS sequence"/>
</dbReference>
<gene>
    <name evidence="3" type="ORF">RM533_06110</name>
</gene>
<dbReference type="SMART" id="SM00978">
    <property type="entry name" value="Tim44"/>
    <property type="match status" value="1"/>
</dbReference>
<dbReference type="Pfam" id="PF04280">
    <property type="entry name" value="Tim44"/>
    <property type="match status" value="1"/>
</dbReference>
<dbReference type="EMBL" id="JAVRHS010000003">
    <property type="protein sequence ID" value="MDT0575755.1"/>
    <property type="molecule type" value="Genomic_DNA"/>
</dbReference>
<dbReference type="PANTHER" id="PTHR41542">
    <property type="entry name" value="BLL5807 PROTEIN"/>
    <property type="match status" value="1"/>
</dbReference>
<name>A0ABU2ZGN7_9SPHN</name>
<keyword evidence="4" id="KW-1185">Reference proteome</keyword>
<dbReference type="PIRSF" id="PIRSF031890">
    <property type="entry name" value="UCP031890_transporter_Tim44"/>
    <property type="match status" value="1"/>
</dbReference>
<accession>A0ABU2ZGN7</accession>
<dbReference type="InterPro" id="IPR007379">
    <property type="entry name" value="Tim44-like_dom"/>
</dbReference>
<protein>
    <submittedName>
        <fullName evidence="3">Tim44/TimA family putative adaptor protein</fullName>
    </submittedName>
</protein>
<sequence length="227" mass="24615">MDFVVQIIILALIAAFLGYKLYSVLGRRAEHEEETLGRLPPPSQSRDASALPARDRAQPTGEQTAPSAMERAMSAVAPGARRAVQEIAAADRTFEPARFIEGARSAYGMILEAFWQGDKETLQELCDDGVYESFAAAIDARVEAGEVVSNRLIRIEQAEITAADFSAPMAHLTVRFLADIAAMTHDRDGAMIAGSLDDAVESDDVWTFSRRVDAAAPNWLLESTDAA</sequence>
<dbReference type="Gene3D" id="3.10.450.240">
    <property type="match status" value="1"/>
</dbReference>
<organism evidence="3 4">
    <name type="scientific">Croceicoccus esteveae</name>
    <dbReference type="NCBI Taxonomy" id="3075597"/>
    <lineage>
        <taxon>Bacteria</taxon>
        <taxon>Pseudomonadati</taxon>
        <taxon>Pseudomonadota</taxon>
        <taxon>Alphaproteobacteria</taxon>
        <taxon>Sphingomonadales</taxon>
        <taxon>Erythrobacteraceae</taxon>
        <taxon>Croceicoccus</taxon>
    </lineage>
</organism>
<dbReference type="PANTHER" id="PTHR41542:SF1">
    <property type="entry name" value="BLL5807 PROTEIN"/>
    <property type="match status" value="1"/>
</dbReference>
<dbReference type="SUPFAM" id="SSF54427">
    <property type="entry name" value="NTF2-like"/>
    <property type="match status" value="1"/>
</dbReference>
<dbReference type="InterPro" id="IPR032710">
    <property type="entry name" value="NTF2-like_dom_sf"/>
</dbReference>
<proteinExistence type="predicted"/>
<evidence type="ECO:0000256" key="1">
    <source>
        <dbReference type="SAM" id="MobiDB-lite"/>
    </source>
</evidence>
<dbReference type="NCBIfam" id="NF033779">
    <property type="entry name" value="Tim44_TimA_adap"/>
    <property type="match status" value="1"/>
</dbReference>
<evidence type="ECO:0000313" key="4">
    <source>
        <dbReference type="Proteomes" id="UP001259803"/>
    </source>
</evidence>
<evidence type="ECO:0000259" key="2">
    <source>
        <dbReference type="SMART" id="SM00978"/>
    </source>
</evidence>
<feature type="domain" description="Tim44-like" evidence="2">
    <location>
        <begin position="80"/>
        <end position="226"/>
    </location>
</feature>
<evidence type="ECO:0000313" key="3">
    <source>
        <dbReference type="EMBL" id="MDT0575755.1"/>
    </source>
</evidence>
<feature type="region of interest" description="Disordered" evidence="1">
    <location>
        <begin position="33"/>
        <end position="71"/>
    </location>
</feature>
<reference evidence="3 4" key="1">
    <citation type="submission" date="2023-09" db="EMBL/GenBank/DDBJ databases">
        <authorList>
            <person name="Rey-Velasco X."/>
        </authorList>
    </citation>
    <scope>NUCLEOTIDE SEQUENCE [LARGE SCALE GENOMIC DNA]</scope>
    <source>
        <strain evidence="3 4">F390</strain>
    </source>
</reference>
<dbReference type="RefSeq" id="WP_311340324.1">
    <property type="nucleotide sequence ID" value="NZ_JAVRHS010000003.1"/>
</dbReference>
<dbReference type="InterPro" id="IPR016985">
    <property type="entry name" value="UCP031890_Tim44-rel"/>
</dbReference>